<accession>A0A423V4Q1</accession>
<gene>
    <name evidence="2" type="ORF">D3105_04990</name>
</gene>
<proteinExistence type="predicted"/>
<dbReference type="Proteomes" id="UP000285596">
    <property type="component" value="Unassembled WGS sequence"/>
</dbReference>
<protein>
    <recommendedName>
        <fullName evidence="4">Sensor domain-containing protein</fullName>
    </recommendedName>
</protein>
<evidence type="ECO:0000313" key="3">
    <source>
        <dbReference type="Proteomes" id="UP000285596"/>
    </source>
</evidence>
<evidence type="ECO:0000256" key="1">
    <source>
        <dbReference type="SAM" id="MobiDB-lite"/>
    </source>
</evidence>
<dbReference type="AlphaFoldDB" id="A0A423V4Q1"/>
<evidence type="ECO:0008006" key="4">
    <source>
        <dbReference type="Google" id="ProtNLM"/>
    </source>
</evidence>
<dbReference type="PROSITE" id="PS51257">
    <property type="entry name" value="PROKAR_LIPOPROTEIN"/>
    <property type="match status" value="1"/>
</dbReference>
<name>A0A423V4Q1_STRGL</name>
<reference evidence="2 3" key="1">
    <citation type="submission" date="2018-08" db="EMBL/GenBank/DDBJ databases">
        <title>Streptomyces globisporus 1912-4Crt, whole genome shotgun sequence.</title>
        <authorList>
            <person name="Matselyukh B."/>
        </authorList>
    </citation>
    <scope>NUCLEOTIDE SEQUENCE [LARGE SCALE GENOMIC DNA]</scope>
    <source>
        <strain evidence="2 3">1912-4Crt</strain>
    </source>
</reference>
<evidence type="ECO:0000313" key="2">
    <source>
        <dbReference type="EMBL" id="ROV69605.1"/>
    </source>
</evidence>
<sequence>MKVDGLRRVPVVVVTLATVALLAGCGGGSDGAGDSGSGAVTEDSAKGTSAGRANDGPLDAAGLENVAVAEADLPEYTFTVFKQGTVLGTKGKPADPAACQAMEDIRLRAPEPAPTAAAARSVRPKTDTKATDITLYAYGKASDAEELLTRVRDAAKSCTGYEDDMGLNPTVTALPDPDPGPADDAFAYKRELAGTVHWYRVVRSGPHVAVFGWQSLVAHKNAGEAPDEVIAAQLEKLTASAGTD</sequence>
<dbReference type="EMBL" id="QWFA01000017">
    <property type="protein sequence ID" value="ROV69605.1"/>
    <property type="molecule type" value="Genomic_DNA"/>
</dbReference>
<comment type="caution">
    <text evidence="2">The sequence shown here is derived from an EMBL/GenBank/DDBJ whole genome shotgun (WGS) entry which is preliminary data.</text>
</comment>
<dbReference type="RefSeq" id="WP_030580633.1">
    <property type="nucleotide sequence ID" value="NZ_JBIBSK010000016.1"/>
</dbReference>
<organism evidence="2 3">
    <name type="scientific">Streptomyces globisporus</name>
    <dbReference type="NCBI Taxonomy" id="1908"/>
    <lineage>
        <taxon>Bacteria</taxon>
        <taxon>Bacillati</taxon>
        <taxon>Actinomycetota</taxon>
        <taxon>Actinomycetes</taxon>
        <taxon>Kitasatosporales</taxon>
        <taxon>Streptomycetaceae</taxon>
        <taxon>Streptomyces</taxon>
    </lineage>
</organism>
<feature type="region of interest" description="Disordered" evidence="1">
    <location>
        <begin position="29"/>
        <end position="57"/>
    </location>
</feature>